<dbReference type="Gene3D" id="2.120.10.80">
    <property type="entry name" value="Kelch-type beta propeller"/>
    <property type="match status" value="1"/>
</dbReference>
<keyword evidence="3" id="KW-1185">Reference proteome</keyword>
<dbReference type="Pfam" id="PF07734">
    <property type="entry name" value="FBA_1"/>
    <property type="match status" value="1"/>
</dbReference>
<evidence type="ECO:0000259" key="1">
    <source>
        <dbReference type="PROSITE" id="PS50181"/>
    </source>
</evidence>
<dbReference type="InterPro" id="IPR001810">
    <property type="entry name" value="F-box_dom"/>
</dbReference>
<dbReference type="Pfam" id="PF00646">
    <property type="entry name" value="F-box"/>
    <property type="match status" value="1"/>
</dbReference>
<dbReference type="PANTHER" id="PTHR31672">
    <property type="entry name" value="BNACNNG10540D PROTEIN"/>
    <property type="match status" value="1"/>
</dbReference>
<dbReference type="FunFam" id="2.120.10.80:FF:000169">
    <property type="entry name" value="F-box family protein"/>
    <property type="match status" value="1"/>
</dbReference>
<dbReference type="AlphaFoldDB" id="A0A835DN77"/>
<sequence>MYAMVKSSHFPMTSPEMEPGIWSRLPEEILEHILALLPLKTFLSLRSTCKRFHSLLFSPSFVSKHTSSSSHTDKSKTPPPFSSFLLLSHSQFHRQFPLYDSIMNHWRKLALSLSVPLFYAPAHLLSTSNGLLCFSLPNSSSFLVRNLLSRSSKLIEFPTHPFAFESLSLISTSHGFKIFMLSSGSSSNSAIVYDSKVHSWSQFPGFDPILCDNSHQEGVSCNGYLYFTTAEPFSIVGFELETGKWERMMAELPGELTFIRLVNGGKGKLYMIGGIGMNGISRRMRLWELGEGGKDWVDVENLPEMMCRKFMSICYHNYDHVYCFWHEGMVCVCCYIWPEILYYKVSRRTWHWLPKCPFLPEKWSCGFRWFSFVPELYALV</sequence>
<organism evidence="2 3">
    <name type="scientific">Tetracentron sinense</name>
    <name type="common">Spur-leaf</name>
    <dbReference type="NCBI Taxonomy" id="13715"/>
    <lineage>
        <taxon>Eukaryota</taxon>
        <taxon>Viridiplantae</taxon>
        <taxon>Streptophyta</taxon>
        <taxon>Embryophyta</taxon>
        <taxon>Tracheophyta</taxon>
        <taxon>Spermatophyta</taxon>
        <taxon>Magnoliopsida</taxon>
        <taxon>Trochodendrales</taxon>
        <taxon>Trochodendraceae</taxon>
        <taxon>Tetracentron</taxon>
    </lineage>
</organism>
<dbReference type="Gene3D" id="1.20.1280.50">
    <property type="match status" value="1"/>
</dbReference>
<dbReference type="InterPro" id="IPR050796">
    <property type="entry name" value="SCF_F-box_component"/>
</dbReference>
<dbReference type="SUPFAM" id="SSF81383">
    <property type="entry name" value="F-box domain"/>
    <property type="match status" value="1"/>
</dbReference>
<protein>
    <recommendedName>
        <fullName evidence="1">F-box domain-containing protein</fullName>
    </recommendedName>
</protein>
<dbReference type="EMBL" id="JABCRI010000002">
    <property type="protein sequence ID" value="KAF8410223.1"/>
    <property type="molecule type" value="Genomic_DNA"/>
</dbReference>
<accession>A0A835DN77</accession>
<dbReference type="OMA" id="SHPQFHR"/>
<dbReference type="PANTHER" id="PTHR31672:SF12">
    <property type="entry name" value="F-BOX DOMAIN-CONTAINING PROTEIN"/>
    <property type="match status" value="1"/>
</dbReference>
<dbReference type="InterPro" id="IPR006527">
    <property type="entry name" value="F-box-assoc_dom_typ1"/>
</dbReference>
<dbReference type="InterPro" id="IPR036047">
    <property type="entry name" value="F-box-like_dom_sf"/>
</dbReference>
<dbReference type="InterPro" id="IPR015915">
    <property type="entry name" value="Kelch-typ_b-propeller"/>
</dbReference>
<dbReference type="FunFam" id="1.20.1280.50:FF:000085">
    <property type="entry name" value="F-box domain containing protein"/>
    <property type="match status" value="1"/>
</dbReference>
<evidence type="ECO:0000313" key="2">
    <source>
        <dbReference type="EMBL" id="KAF8410223.1"/>
    </source>
</evidence>
<dbReference type="PROSITE" id="PS50181">
    <property type="entry name" value="FBOX"/>
    <property type="match status" value="1"/>
</dbReference>
<gene>
    <name evidence="2" type="ORF">HHK36_002746</name>
</gene>
<comment type="caution">
    <text evidence="2">The sequence shown here is derived from an EMBL/GenBank/DDBJ whole genome shotgun (WGS) entry which is preliminary data.</text>
</comment>
<dbReference type="Proteomes" id="UP000655225">
    <property type="component" value="Unassembled WGS sequence"/>
</dbReference>
<dbReference type="SUPFAM" id="SSF117281">
    <property type="entry name" value="Kelch motif"/>
    <property type="match status" value="1"/>
</dbReference>
<name>A0A835DN77_TETSI</name>
<dbReference type="OrthoDB" id="1703411at2759"/>
<evidence type="ECO:0000313" key="3">
    <source>
        <dbReference type="Proteomes" id="UP000655225"/>
    </source>
</evidence>
<reference evidence="2 3" key="1">
    <citation type="submission" date="2020-04" db="EMBL/GenBank/DDBJ databases">
        <title>Plant Genome Project.</title>
        <authorList>
            <person name="Zhang R.-G."/>
        </authorList>
    </citation>
    <scope>NUCLEOTIDE SEQUENCE [LARGE SCALE GENOMIC DNA]</scope>
    <source>
        <strain evidence="2">YNK0</strain>
        <tissue evidence="2">Leaf</tissue>
    </source>
</reference>
<proteinExistence type="predicted"/>
<dbReference type="SMART" id="SM00256">
    <property type="entry name" value="FBOX"/>
    <property type="match status" value="1"/>
</dbReference>
<feature type="domain" description="F-box" evidence="1">
    <location>
        <begin position="19"/>
        <end position="65"/>
    </location>
</feature>